<comment type="caution">
    <text evidence="10">The sequence shown here is derived from an EMBL/GenBank/DDBJ whole genome shotgun (WGS) entry which is preliminary data.</text>
</comment>
<keyword evidence="4" id="KW-0067">ATP-binding</keyword>
<keyword evidence="4" id="KW-0547">Nucleotide-binding</keyword>
<proteinExistence type="predicted"/>
<dbReference type="PROSITE" id="PS50103">
    <property type="entry name" value="ZF_C3H1"/>
    <property type="match status" value="1"/>
</dbReference>
<feature type="signal peptide" evidence="8">
    <location>
        <begin position="1"/>
        <end position="29"/>
    </location>
</feature>
<keyword evidence="4" id="KW-0378">Hydrolase</keyword>
<feature type="zinc finger region" description="C3H1-type" evidence="6">
    <location>
        <begin position="22"/>
        <end position="44"/>
    </location>
</feature>
<evidence type="ECO:0000313" key="11">
    <source>
        <dbReference type="Proteomes" id="UP001590950"/>
    </source>
</evidence>
<sequence>MTGIKAAGLTTSTLPILPAFFLCLDYINGFCRRGDKCTKGHEICAVPPSDPQPALLICQSNYLSLEPRYFPPGKQPFEDDGPGYLSKYGPRHDNDHVDIKDIRILPTTDEILCRRLPYMPRKNLYAHHHLPCGQQRLLDVHFRHLRYESTESLIDSCYHASQKFTCLISEPRAHDYDDRMVTTRGLCYFLFRDVIFEEIIFNHQKGITLRVSFACPKRLRGRRLGPSKHLEEGMLVALIGLDSNSSLSITFMETYQRQTTDAMRPRSGNDLRASAVLNFADPGDIVAVRRLLHNSQGLLQERFVLVEIPNALYAGFYWTLKQLQSQSRSEESLAFESSIAPSEAGASPEVSPPAYTNEDGFAYQLDVLRTKNAEIGADSLTLKPIDMLADYQAKTTFVDSLCRQTTLDRGQATALSENLCRGFAFSQGPPGSGKTFLGVSLAKVLLASRSRTSQKPILVVCMTNHALDSYLDGLRNAGIKKLARIGRGSKETWTQEYQLSTLSNRMPRTTFERTSLKQSHNQIESLTTEGTSWCESLNTHVLSWPAVRDLLKSRYPAILDRFASLERVDESSLSDIRLARKAGGFAFEFWCIGGDIKDIDRLLEKFSSMLGNNHRTMDGADDREINSQQRVVSNIIWNAHDAAKPHGSPETDVWRLNITEREKLLRKWKEEIDPQTILDRTAEIHRRHHAAIITKRKVRQGIDARCLAQQDVIGMTTTACAMNWLMLSQIGLQIVICEEAGEVMEAQSLCTLFPSVEHAIFIGDPLQLRPQINEQALSLETDLGASYRLDESLMERMMLPATTGTLPIASSRLDIQRRMHPEIADIMRATLYPYLKDHESTYNRAPVPAMVDRVWWLDHQVPEDVPDPRSSKANSFSNAFEVEMVVGFVEHLVKTNEYDFKDITILTPYNGQLAAFTDRLSGTCSIWLSEKDQEALIDDNLLDPEGVQFGGKTDVQISSMLRLATIDNFQGEESRVVILSAVRSNPEGRIGFLKTPNRINVGCSRARDGFYVVGNASLMRGVGMWREIINVLSAKGKIGPAFRTCCPRHPDHVYSVYSPDQWYRIPECQIPCGIELPCGHICNMRCHAESLHERVSCDKPCRKHLEGCNHPCTKTCGEWCGDCSFLVESVILPCGHEASPTCTEIQKAAEISCRAKLDCVQMPCGHWHEQRCSNKDENLRCAAKCNQVLNCGHPCGESCHNCTLKKHHSRCTSVCSKVLPCGHHCAAPCHLGECPACSLPCQRSCRHDSCKQICSTVCDPCVQSCEWTCPHMKSCTTICCLPCDRIPCNEPCTEVLPCGHLCPSLCGERCPSRCLQCVTGEMPAKTQMFLPCGHHFDLELLDNHIGMSKLYQLDNNGHISKANTVVSERMSPKRRSDVDPSCPTCGYDCKDVRRYALFHQLSALKGNLDRLYSKFCRNLHVFMEHIYETKTELDKNFDTISMALRPGPLAGRKNEEIVRNRGNALVGLEQQITHFRDTVIQRFEDNVPRITAFLEIPAKADKVDVNSYYRLRFDALFYRCRLIVLEESMRMFVALKAIRNTSQHTLLMTEGIRRMTVSEAQARLAALRDTIAECQSRGMKRLEAEFRLLQLCFHIVLKDAGVPSELEVESSLCKVWGLCRTYPDSAGLLTNTYIAMKDHIHGVRHHMELYSSRNVWWSWPTHITGNLQHCSKYSHPYSGTTWDNCPECGREVRELAALDPNRLLKENDFVAAIKTQCLKGKSWRV</sequence>
<feature type="domain" description="C3H1-type" evidence="9">
    <location>
        <begin position="22"/>
        <end position="44"/>
    </location>
</feature>
<evidence type="ECO:0000256" key="2">
    <source>
        <dbReference type="ARBA" id="ARBA00022737"/>
    </source>
</evidence>
<feature type="region of interest" description="Disordered" evidence="7">
    <location>
        <begin position="334"/>
        <end position="353"/>
    </location>
</feature>
<name>A0ABR4ADL7_9LECA</name>
<dbReference type="Pfam" id="PF13086">
    <property type="entry name" value="AAA_11"/>
    <property type="match status" value="1"/>
</dbReference>
<dbReference type="InterPro" id="IPR000967">
    <property type="entry name" value="Znf_NFX1"/>
</dbReference>
<evidence type="ECO:0000256" key="8">
    <source>
        <dbReference type="SAM" id="SignalP"/>
    </source>
</evidence>
<dbReference type="SMART" id="SM00438">
    <property type="entry name" value="ZnF_NFX"/>
    <property type="match status" value="4"/>
</dbReference>
<dbReference type="InterPro" id="IPR041677">
    <property type="entry name" value="DNA2/NAM7_AAA_11"/>
</dbReference>
<reference evidence="10 11" key="1">
    <citation type="submission" date="2024-09" db="EMBL/GenBank/DDBJ databases">
        <title>Rethinking Asexuality: The Enigmatic Case of Functional Sexual Genes in Lepraria (Stereocaulaceae).</title>
        <authorList>
            <person name="Doellman M."/>
            <person name="Sun Y."/>
            <person name="Barcenas-Pena A."/>
            <person name="Lumbsch H.T."/>
            <person name="Grewe F."/>
        </authorList>
    </citation>
    <scope>NUCLEOTIDE SEQUENCE [LARGE SCALE GENOMIC DNA]</scope>
    <source>
        <strain evidence="10 11">Mercado 3170</strain>
    </source>
</reference>
<keyword evidence="1 6" id="KW-0479">Metal-binding</keyword>
<evidence type="ECO:0000256" key="1">
    <source>
        <dbReference type="ARBA" id="ARBA00022723"/>
    </source>
</evidence>
<dbReference type="CDD" id="cd18808">
    <property type="entry name" value="SF1_C_Upf1"/>
    <property type="match status" value="1"/>
</dbReference>
<evidence type="ECO:0000256" key="3">
    <source>
        <dbReference type="ARBA" id="ARBA00022771"/>
    </source>
</evidence>
<keyword evidence="11" id="KW-1185">Reference proteome</keyword>
<dbReference type="EMBL" id="JBEFKJ010000010">
    <property type="protein sequence ID" value="KAL2043919.1"/>
    <property type="molecule type" value="Genomic_DNA"/>
</dbReference>
<dbReference type="PANTHER" id="PTHR10887">
    <property type="entry name" value="DNA2/NAM7 HELICASE FAMILY"/>
    <property type="match status" value="1"/>
</dbReference>
<dbReference type="InterPro" id="IPR041679">
    <property type="entry name" value="DNA2/NAM7-like_C"/>
</dbReference>
<accession>A0ABR4ADL7</accession>
<keyword evidence="4" id="KW-0347">Helicase</keyword>
<dbReference type="Gene3D" id="3.40.50.300">
    <property type="entry name" value="P-loop containing nucleotide triphosphate hydrolases"/>
    <property type="match status" value="2"/>
</dbReference>
<evidence type="ECO:0000256" key="7">
    <source>
        <dbReference type="SAM" id="MobiDB-lite"/>
    </source>
</evidence>
<evidence type="ECO:0000256" key="5">
    <source>
        <dbReference type="ARBA" id="ARBA00022833"/>
    </source>
</evidence>
<evidence type="ECO:0000259" key="9">
    <source>
        <dbReference type="PROSITE" id="PS50103"/>
    </source>
</evidence>
<evidence type="ECO:0000313" key="10">
    <source>
        <dbReference type="EMBL" id="KAL2043919.1"/>
    </source>
</evidence>
<keyword evidence="5 6" id="KW-0862">Zinc</keyword>
<dbReference type="InterPro" id="IPR045055">
    <property type="entry name" value="DNA2/NAM7-like"/>
</dbReference>
<protein>
    <recommendedName>
        <fullName evidence="9">C3H1-type domain-containing protein</fullName>
    </recommendedName>
</protein>
<dbReference type="Pfam" id="PF13087">
    <property type="entry name" value="AAA_12"/>
    <property type="match status" value="1"/>
</dbReference>
<dbReference type="SUPFAM" id="SSF52540">
    <property type="entry name" value="P-loop containing nucleoside triphosphate hydrolases"/>
    <property type="match status" value="1"/>
</dbReference>
<dbReference type="InterPro" id="IPR027417">
    <property type="entry name" value="P-loop_NTPase"/>
</dbReference>
<dbReference type="CDD" id="cd06008">
    <property type="entry name" value="NF-X1-zinc-finger"/>
    <property type="match status" value="1"/>
</dbReference>
<dbReference type="InterPro" id="IPR000571">
    <property type="entry name" value="Znf_CCCH"/>
</dbReference>
<evidence type="ECO:0000256" key="4">
    <source>
        <dbReference type="ARBA" id="ARBA00022806"/>
    </source>
</evidence>
<keyword evidence="8" id="KW-0732">Signal</keyword>
<feature type="chain" id="PRO_5046696073" description="C3H1-type domain-containing protein" evidence="8">
    <location>
        <begin position="30"/>
        <end position="1725"/>
    </location>
</feature>
<keyword evidence="2" id="KW-0677">Repeat</keyword>
<evidence type="ECO:0000256" key="6">
    <source>
        <dbReference type="PROSITE-ProRule" id="PRU00723"/>
    </source>
</evidence>
<organism evidence="10 11">
    <name type="scientific">Stereocaulon virgatum</name>
    <dbReference type="NCBI Taxonomy" id="373712"/>
    <lineage>
        <taxon>Eukaryota</taxon>
        <taxon>Fungi</taxon>
        <taxon>Dikarya</taxon>
        <taxon>Ascomycota</taxon>
        <taxon>Pezizomycotina</taxon>
        <taxon>Lecanoromycetes</taxon>
        <taxon>OSLEUM clade</taxon>
        <taxon>Lecanoromycetidae</taxon>
        <taxon>Lecanorales</taxon>
        <taxon>Lecanorineae</taxon>
        <taxon>Stereocaulaceae</taxon>
        <taxon>Stereocaulon</taxon>
    </lineage>
</organism>
<keyword evidence="3 6" id="KW-0863">Zinc-finger</keyword>
<dbReference type="Proteomes" id="UP001590950">
    <property type="component" value="Unassembled WGS sequence"/>
</dbReference>
<dbReference type="InterPro" id="IPR047187">
    <property type="entry name" value="SF1_C_Upf1"/>
</dbReference>
<dbReference type="PANTHER" id="PTHR10887:SF445">
    <property type="entry name" value="NFX1-TYPE ZINC FINGER-CONTAINING PROTEIN 1"/>
    <property type="match status" value="1"/>
</dbReference>
<gene>
    <name evidence="10" type="ORF">N7G274_003439</name>
</gene>